<keyword evidence="8 10" id="KW-0472">Membrane</keyword>
<name>A0ABQ9LNC2_HEVBR</name>
<keyword evidence="9" id="KW-0325">Glycoprotein</keyword>
<evidence type="ECO:0000256" key="2">
    <source>
        <dbReference type="ARBA" id="ARBA00004687"/>
    </source>
</evidence>
<evidence type="ECO:0000256" key="3">
    <source>
        <dbReference type="ARBA" id="ARBA00010345"/>
    </source>
</evidence>
<sequence>METQHGIQFHTCQKVGILLILFVGIGFGFCMHGSLSSSEVARCETNFVSNNLNISSFCSFKKYIVKSYFEKYESFVESKFQDFLVDELLHSCELLPDNLNAFLRLSVPNRLLTGEGSHRHLYSMIRLHFQSESINQLPTHFCKVIVVERLPSGVFADPFELQHLLQHGVFTDVAVFGDTNLELPSVASNRSVVEIHMNVSPNIFFGQTNELEISIDLPLHARYQPLGKSGYSMVEFGAPDLFVRCCMEGNLNDQSCLFALSSDSVETKTSAVVWRIPSGTKLHTGIVSVITFVAAFISTLVIVLTSMFYSDINCAKTFKLS</sequence>
<dbReference type="Proteomes" id="UP001174677">
    <property type="component" value="Chromosome 11"/>
</dbReference>
<keyword evidence="6" id="KW-0256">Endoplasmic reticulum</keyword>
<dbReference type="InterPro" id="IPR013233">
    <property type="entry name" value="PIG-X/PBN1"/>
</dbReference>
<keyword evidence="7 10" id="KW-1133">Transmembrane helix</keyword>
<keyword evidence="4" id="KW-0337">GPI-anchor biosynthesis</keyword>
<comment type="similarity">
    <text evidence="3">Belongs to the PIGX family.</text>
</comment>
<evidence type="ECO:0000256" key="4">
    <source>
        <dbReference type="ARBA" id="ARBA00022502"/>
    </source>
</evidence>
<feature type="transmembrane region" description="Helical" evidence="10">
    <location>
        <begin position="15"/>
        <end position="35"/>
    </location>
</feature>
<evidence type="ECO:0000256" key="1">
    <source>
        <dbReference type="ARBA" id="ARBA00004389"/>
    </source>
</evidence>
<evidence type="ECO:0000313" key="12">
    <source>
        <dbReference type="Proteomes" id="UP001174677"/>
    </source>
</evidence>
<evidence type="ECO:0000256" key="10">
    <source>
        <dbReference type="SAM" id="Phobius"/>
    </source>
</evidence>
<evidence type="ECO:0000256" key="8">
    <source>
        <dbReference type="ARBA" id="ARBA00023136"/>
    </source>
</evidence>
<reference evidence="11" key="1">
    <citation type="journal article" date="2023" name="Plant Biotechnol. J.">
        <title>Chromosome-level wild Hevea brasiliensis genome provides new tools for genomic-assisted breeding and valuable loci to elevate rubber yield.</title>
        <authorList>
            <person name="Cheng H."/>
            <person name="Song X."/>
            <person name="Hu Y."/>
            <person name="Wu T."/>
            <person name="Yang Q."/>
            <person name="An Z."/>
            <person name="Feng S."/>
            <person name="Deng Z."/>
            <person name="Wu W."/>
            <person name="Zeng X."/>
            <person name="Tu M."/>
            <person name="Wang X."/>
            <person name="Huang H."/>
        </authorList>
    </citation>
    <scope>NUCLEOTIDE SEQUENCE</scope>
    <source>
        <strain evidence="11">MT/VB/25A 57/8</strain>
    </source>
</reference>
<evidence type="ECO:0000313" key="11">
    <source>
        <dbReference type="EMBL" id="KAJ9168740.1"/>
    </source>
</evidence>
<comment type="subcellular location">
    <subcellularLocation>
        <location evidence="1">Endoplasmic reticulum membrane</location>
        <topology evidence="1">Single-pass membrane protein</topology>
    </subcellularLocation>
</comment>
<organism evidence="11 12">
    <name type="scientific">Hevea brasiliensis</name>
    <name type="common">Para rubber tree</name>
    <name type="synonym">Siphonia brasiliensis</name>
    <dbReference type="NCBI Taxonomy" id="3981"/>
    <lineage>
        <taxon>Eukaryota</taxon>
        <taxon>Viridiplantae</taxon>
        <taxon>Streptophyta</taxon>
        <taxon>Embryophyta</taxon>
        <taxon>Tracheophyta</taxon>
        <taxon>Spermatophyta</taxon>
        <taxon>Magnoliopsida</taxon>
        <taxon>eudicotyledons</taxon>
        <taxon>Gunneridae</taxon>
        <taxon>Pentapetalae</taxon>
        <taxon>rosids</taxon>
        <taxon>fabids</taxon>
        <taxon>Malpighiales</taxon>
        <taxon>Euphorbiaceae</taxon>
        <taxon>Crotonoideae</taxon>
        <taxon>Micrandreae</taxon>
        <taxon>Hevea</taxon>
    </lineage>
</organism>
<dbReference type="Pfam" id="PF08320">
    <property type="entry name" value="PIG-X"/>
    <property type="match status" value="1"/>
</dbReference>
<comment type="caution">
    <text evidence="11">The sequence shown here is derived from an EMBL/GenBank/DDBJ whole genome shotgun (WGS) entry which is preliminary data.</text>
</comment>
<evidence type="ECO:0000256" key="9">
    <source>
        <dbReference type="ARBA" id="ARBA00023180"/>
    </source>
</evidence>
<accession>A0ABQ9LNC2</accession>
<keyword evidence="12" id="KW-1185">Reference proteome</keyword>
<dbReference type="PANTHER" id="PTHR28650">
    <property type="entry name" value="PHOSPHATIDYLINOSITOL-GLYCAN BIOSYNTHESIS CLASS X PROTEIN"/>
    <property type="match status" value="1"/>
</dbReference>
<feature type="transmembrane region" description="Helical" evidence="10">
    <location>
        <begin position="285"/>
        <end position="309"/>
    </location>
</feature>
<dbReference type="SMART" id="SM00780">
    <property type="entry name" value="PIG-X"/>
    <property type="match status" value="1"/>
</dbReference>
<evidence type="ECO:0000256" key="7">
    <source>
        <dbReference type="ARBA" id="ARBA00022989"/>
    </source>
</evidence>
<gene>
    <name evidence="11" type="ORF">P3X46_020232</name>
</gene>
<proteinExistence type="inferred from homology"/>
<evidence type="ECO:0000256" key="5">
    <source>
        <dbReference type="ARBA" id="ARBA00022692"/>
    </source>
</evidence>
<dbReference type="EMBL" id="JARPOI010000011">
    <property type="protein sequence ID" value="KAJ9168740.1"/>
    <property type="molecule type" value="Genomic_DNA"/>
</dbReference>
<dbReference type="InterPro" id="IPR040039">
    <property type="entry name" value="PIGX"/>
</dbReference>
<evidence type="ECO:0000256" key="6">
    <source>
        <dbReference type="ARBA" id="ARBA00022824"/>
    </source>
</evidence>
<comment type="pathway">
    <text evidence="2">Glycolipid biosynthesis; glycosylphosphatidylinositol-anchor biosynthesis.</text>
</comment>
<keyword evidence="5 10" id="KW-0812">Transmembrane</keyword>
<dbReference type="PANTHER" id="PTHR28650:SF1">
    <property type="entry name" value="PHOSPHATIDYLINOSITOL-GLYCAN BIOSYNTHESIS CLASS X PROTEIN"/>
    <property type="match status" value="1"/>
</dbReference>
<evidence type="ECO:0008006" key="13">
    <source>
        <dbReference type="Google" id="ProtNLM"/>
    </source>
</evidence>
<protein>
    <recommendedName>
        <fullName evidence="13">Phosphatidylinositol-glycan biosynthesis class X protein</fullName>
    </recommendedName>
</protein>